<feature type="modified residue" description="N6-carboxylysine" evidence="5">
    <location>
        <position position="149"/>
    </location>
</feature>
<dbReference type="FunFam" id="3.20.20.140:FF:000076">
    <property type="entry name" value="Dihydropyrimidinase like 2"/>
    <property type="match status" value="1"/>
</dbReference>
<feature type="domain" description="Amidohydrolase-related" evidence="6">
    <location>
        <begin position="49"/>
        <end position="413"/>
    </location>
</feature>
<comment type="caution">
    <text evidence="7">The sequence shown here is derived from an EMBL/GenBank/DDBJ whole genome shotgun (WGS) entry which is preliminary data.</text>
</comment>
<protein>
    <submittedName>
        <fullName evidence="7">Dihydropyrimidinase</fullName>
    </submittedName>
</protein>
<dbReference type="GO" id="GO:0005829">
    <property type="term" value="C:cytosol"/>
    <property type="evidence" value="ECO:0007669"/>
    <property type="project" value="TreeGrafter"/>
</dbReference>
<evidence type="ECO:0000313" key="7">
    <source>
        <dbReference type="EMBL" id="GIO48054.1"/>
    </source>
</evidence>
<dbReference type="InterPro" id="IPR006680">
    <property type="entry name" value="Amidohydro-rel"/>
</dbReference>
<dbReference type="CDD" id="cd01314">
    <property type="entry name" value="D-HYD"/>
    <property type="match status" value="1"/>
</dbReference>
<dbReference type="Proteomes" id="UP000682811">
    <property type="component" value="Unassembled WGS sequence"/>
</dbReference>
<dbReference type="Gene3D" id="3.20.20.140">
    <property type="entry name" value="Metal-dependent hydrolases"/>
    <property type="match status" value="1"/>
</dbReference>
<dbReference type="PROSITE" id="PS51257">
    <property type="entry name" value="PROKAR_LIPOPROTEIN"/>
    <property type="match status" value="1"/>
</dbReference>
<dbReference type="PANTHER" id="PTHR11647:SF1">
    <property type="entry name" value="COLLAPSIN RESPONSE MEDIATOR PROTEIN"/>
    <property type="match status" value="1"/>
</dbReference>
<keyword evidence="4" id="KW-0378">Hydrolase</keyword>
<dbReference type="RefSeq" id="WP_212978781.1">
    <property type="nucleotide sequence ID" value="NZ_AP025343.1"/>
</dbReference>
<evidence type="ECO:0000259" key="6">
    <source>
        <dbReference type="Pfam" id="PF01979"/>
    </source>
</evidence>
<dbReference type="SUPFAM" id="SSF51338">
    <property type="entry name" value="Composite domain of metallo-dependent hydrolases"/>
    <property type="match status" value="1"/>
</dbReference>
<evidence type="ECO:0000256" key="5">
    <source>
        <dbReference type="PIRSR" id="PIRSR611778-50"/>
    </source>
</evidence>
<proteinExistence type="inferred from homology"/>
<dbReference type="InterPro" id="IPR032466">
    <property type="entry name" value="Metal_Hydrolase"/>
</dbReference>
<dbReference type="AlphaFoldDB" id="A0A920CSE4"/>
<dbReference type="GO" id="GO:0046872">
    <property type="term" value="F:metal ion binding"/>
    <property type="evidence" value="ECO:0007669"/>
    <property type="project" value="UniProtKB-KW"/>
</dbReference>
<evidence type="ECO:0000256" key="2">
    <source>
        <dbReference type="ARBA" id="ARBA00008829"/>
    </source>
</evidence>
<evidence type="ECO:0000256" key="1">
    <source>
        <dbReference type="ARBA" id="ARBA00001947"/>
    </source>
</evidence>
<organism evidence="7 8">
    <name type="scientific">Paenibacillus azoreducens</name>
    <dbReference type="NCBI Taxonomy" id="116718"/>
    <lineage>
        <taxon>Bacteria</taxon>
        <taxon>Bacillati</taxon>
        <taxon>Bacillota</taxon>
        <taxon>Bacilli</taxon>
        <taxon>Bacillales</taxon>
        <taxon>Paenibacillaceae</taxon>
        <taxon>Paenibacillus</taxon>
    </lineage>
</organism>
<dbReference type="Pfam" id="PF01979">
    <property type="entry name" value="Amidohydro_1"/>
    <property type="match status" value="1"/>
</dbReference>
<evidence type="ECO:0000256" key="3">
    <source>
        <dbReference type="ARBA" id="ARBA00022723"/>
    </source>
</evidence>
<comment type="cofactor">
    <cofactor evidence="1">
        <name>Zn(2+)</name>
        <dbReference type="ChEBI" id="CHEBI:29105"/>
    </cofactor>
</comment>
<keyword evidence="3" id="KW-0479">Metal-binding</keyword>
<dbReference type="SUPFAM" id="SSF51556">
    <property type="entry name" value="Metallo-dependent hydrolases"/>
    <property type="match status" value="1"/>
</dbReference>
<gene>
    <name evidence="7" type="ORF">J34TS1_28190</name>
</gene>
<sequence length="458" mass="50066">MKTVFTGGIVVSSYGCRRLDVLVEDEKIAALGNDLDATAARIVDAAGCYLLPGFIDAHTHLELNNGRTDTADNFTTGSIAAVCKGTTTVIDMATPERGHTLKECLAKWNRMAEGKSSCDYNYHMSLIEFNEAVAKEIPEMVAAGVTSFKMYMAYDNLRTTDAELYEAMKAIQKVGGMLGVHCENGDLVNALQAQFLREGKTAPKYHPLSRPNALEAEAVNRYLMIANEAGLAVNIVHLSTREALEVVLRARENGQKVFVETCPQYLLLDDHLYDSPDFEGAKYVCAPPLRSIQDQQALWQGVIHGAIDTISTDHCDFNFASQKTLGKNDFTQIPGGLPGVETRAELLYTAGVATGKISIEQFVALLSENIARQFHLYPQKGVLAVGSDADIVLWDPNANGVITAQTQLQHVDYSAYEGFQTVGFAKAVYLRGKAISENGRLLKGQQGKFVFRKIPEGK</sequence>
<dbReference type="Gene3D" id="2.30.40.10">
    <property type="entry name" value="Urease, subunit C, domain 1"/>
    <property type="match status" value="1"/>
</dbReference>
<dbReference type="InterPro" id="IPR011059">
    <property type="entry name" value="Metal-dep_hydrolase_composite"/>
</dbReference>
<dbReference type="InterPro" id="IPR011778">
    <property type="entry name" value="Hydantoinase/dihydroPyrase"/>
</dbReference>
<dbReference type="PANTHER" id="PTHR11647">
    <property type="entry name" value="HYDRANTOINASE/DIHYDROPYRIMIDINASE FAMILY MEMBER"/>
    <property type="match status" value="1"/>
</dbReference>
<reference evidence="7 8" key="1">
    <citation type="submission" date="2021-03" db="EMBL/GenBank/DDBJ databases">
        <title>Antimicrobial resistance genes in bacteria isolated from Japanese honey, and their potential for conferring macrolide and lincosamide resistance in the American foulbrood pathogen Paenibacillus larvae.</title>
        <authorList>
            <person name="Okamoto M."/>
            <person name="Kumagai M."/>
            <person name="Kanamori H."/>
            <person name="Takamatsu D."/>
        </authorList>
    </citation>
    <scope>NUCLEOTIDE SEQUENCE [LARGE SCALE GENOMIC DNA]</scope>
    <source>
        <strain evidence="7 8">J34TS1</strain>
    </source>
</reference>
<comment type="PTM">
    <text evidence="5">Carbamylation allows a single lysine to coordinate two divalent metal cations.</text>
</comment>
<evidence type="ECO:0000256" key="4">
    <source>
        <dbReference type="ARBA" id="ARBA00022801"/>
    </source>
</evidence>
<dbReference type="InterPro" id="IPR050378">
    <property type="entry name" value="Metallo-dep_Hydrolases_sf"/>
</dbReference>
<accession>A0A920CSE4</accession>
<dbReference type="NCBIfam" id="TIGR02033">
    <property type="entry name" value="D-hydantoinase"/>
    <property type="match status" value="1"/>
</dbReference>
<comment type="similarity">
    <text evidence="2">Belongs to the metallo-dependent hydrolases superfamily. Hydantoinase/dihydropyrimidinase family.</text>
</comment>
<dbReference type="EMBL" id="BORT01000011">
    <property type="protein sequence ID" value="GIO48054.1"/>
    <property type="molecule type" value="Genomic_DNA"/>
</dbReference>
<evidence type="ECO:0000313" key="8">
    <source>
        <dbReference type="Proteomes" id="UP000682811"/>
    </source>
</evidence>
<name>A0A920CSE4_9BACL</name>
<dbReference type="GO" id="GO:0016812">
    <property type="term" value="F:hydrolase activity, acting on carbon-nitrogen (but not peptide) bonds, in cyclic amides"/>
    <property type="evidence" value="ECO:0007669"/>
    <property type="project" value="TreeGrafter"/>
</dbReference>
<keyword evidence="8" id="KW-1185">Reference proteome</keyword>